<dbReference type="Proteomes" id="UP000815677">
    <property type="component" value="Unassembled WGS sequence"/>
</dbReference>
<name>A0ABQ0L394_MYCCL</name>
<dbReference type="PANTHER" id="PTHR12357:SF3">
    <property type="entry name" value="YTH DOMAIN-CONTAINING PROTEIN 1"/>
    <property type="match status" value="1"/>
</dbReference>
<feature type="region of interest" description="Disordered" evidence="1">
    <location>
        <begin position="123"/>
        <end position="142"/>
    </location>
</feature>
<dbReference type="Gene3D" id="3.10.590.10">
    <property type="entry name" value="ph1033 like domains"/>
    <property type="match status" value="1"/>
</dbReference>
<accession>A0ABQ0L394</accession>
<dbReference type="CDD" id="cd21134">
    <property type="entry name" value="YTH"/>
    <property type="match status" value="1"/>
</dbReference>
<evidence type="ECO:0000259" key="2">
    <source>
        <dbReference type="PROSITE" id="PS50882"/>
    </source>
</evidence>
<evidence type="ECO:0000313" key="3">
    <source>
        <dbReference type="EMBL" id="GAT45625.1"/>
    </source>
</evidence>
<sequence length="324" mass="35076">MLDSKHSSPVLCSAVTDAAVRPICGGYTPSRADGARPQSARVHPCVPTRRDLASVSRWMLLCGCRRAAALRFVGSLYCTPPRPSPLLPPLFLLPPPALLVRHVLLHCVYRVLLRDSSFAPRPLGSGTGSSGSGEGSHASTDSSLLREHFPQRYFILKSLTRLDLGVNTGLWATQKHNEGVLDRAFRTSKDVFLIFSVNQSTEFYGYARMAGLIGQSESSQGRVTWARRGSGSSLSNPDSPIDFRPPVIASEPLPPADPSSFDTALTRRRCPHLRKHVPPSSAPSVLLENRHAPRDTQSSSMRALRSALGACSGYSGPNCCCLAY</sequence>
<feature type="region of interest" description="Disordered" evidence="1">
    <location>
        <begin position="218"/>
        <end position="240"/>
    </location>
</feature>
<feature type="compositionally biased region" description="Gly residues" evidence="1">
    <location>
        <begin position="125"/>
        <end position="134"/>
    </location>
</feature>
<proteinExistence type="predicted"/>
<protein>
    <recommendedName>
        <fullName evidence="2">YTH domain-containing protein</fullName>
    </recommendedName>
</protein>
<evidence type="ECO:0000313" key="4">
    <source>
        <dbReference type="Proteomes" id="UP000815677"/>
    </source>
</evidence>
<keyword evidence="4" id="KW-1185">Reference proteome</keyword>
<dbReference type="InterPro" id="IPR007275">
    <property type="entry name" value="YTH_domain"/>
</dbReference>
<dbReference type="Pfam" id="PF04146">
    <property type="entry name" value="YTH"/>
    <property type="match status" value="1"/>
</dbReference>
<dbReference type="EMBL" id="DF841573">
    <property type="protein sequence ID" value="GAT45625.1"/>
    <property type="molecule type" value="Genomic_DNA"/>
</dbReference>
<dbReference type="PANTHER" id="PTHR12357">
    <property type="entry name" value="YTH YT521-B HOMOLOGY DOMAIN-CONTAINING"/>
    <property type="match status" value="1"/>
</dbReference>
<evidence type="ECO:0000256" key="1">
    <source>
        <dbReference type="SAM" id="MobiDB-lite"/>
    </source>
</evidence>
<organism evidence="3 4">
    <name type="scientific">Mycena chlorophos</name>
    <name type="common">Agaric fungus</name>
    <name type="synonym">Agaricus chlorophos</name>
    <dbReference type="NCBI Taxonomy" id="658473"/>
    <lineage>
        <taxon>Eukaryota</taxon>
        <taxon>Fungi</taxon>
        <taxon>Dikarya</taxon>
        <taxon>Basidiomycota</taxon>
        <taxon>Agaricomycotina</taxon>
        <taxon>Agaricomycetes</taxon>
        <taxon>Agaricomycetidae</taxon>
        <taxon>Agaricales</taxon>
        <taxon>Marasmiineae</taxon>
        <taxon>Mycenaceae</taxon>
        <taxon>Mycena</taxon>
    </lineage>
</organism>
<gene>
    <name evidence="3" type="ORF">MCHLO_03191</name>
</gene>
<dbReference type="PROSITE" id="PS50882">
    <property type="entry name" value="YTH"/>
    <property type="match status" value="1"/>
</dbReference>
<reference evidence="3" key="1">
    <citation type="submission" date="2014-09" db="EMBL/GenBank/DDBJ databases">
        <title>Genome sequence of the luminous mushroom Mycena chlorophos for searching fungal bioluminescence genes.</title>
        <authorList>
            <person name="Tanaka Y."/>
            <person name="Kasuga D."/>
            <person name="Oba Y."/>
            <person name="Hase S."/>
            <person name="Sato K."/>
            <person name="Oba Y."/>
            <person name="Sakakibara Y."/>
        </authorList>
    </citation>
    <scope>NUCLEOTIDE SEQUENCE</scope>
</reference>
<feature type="region of interest" description="Disordered" evidence="1">
    <location>
        <begin position="273"/>
        <end position="299"/>
    </location>
</feature>
<feature type="domain" description="YTH" evidence="2">
    <location>
        <begin position="151"/>
        <end position="286"/>
    </location>
</feature>
<dbReference type="InterPro" id="IPR045168">
    <property type="entry name" value="YTH_prot"/>
</dbReference>